<keyword evidence="6" id="KW-0472">Membrane</keyword>
<evidence type="ECO:0000256" key="1">
    <source>
        <dbReference type="ARBA" id="ARBA00004571"/>
    </source>
</evidence>
<dbReference type="EMBL" id="AUZZ01000308">
    <property type="protein sequence ID" value="EQD68537.1"/>
    <property type="molecule type" value="Genomic_DNA"/>
</dbReference>
<keyword evidence="4" id="KW-0732">Signal</keyword>
<sequence>EVHDTRLQVGVSRFTTAGIPSINPAQSSLVTSNRSDGYHNLTVNGSIVQVFARHERLGARVFLSDGRYSYDNKTAGGRTKQSLWQIFSDNRIDSIWTSHVSLSRQRTENINLGSYPAMYRSTHLDVLWRNVVRLSREWTLTGGATYQHQSVTSAEQGDIPSTSRNVTAVFAGLNGSFAGNEVQLNVRHDQFSGYAHTKNTFYVGYGRHFGDGFEAIASYSSAFNVPPLGYLYYNNPYWAANPFLKPESAHSVQAALQWSGAPATVRMTLFQTTGNNMWGFGSTPDGMTQFQNIARTRTRGVEFAGRGTWGRWSYDANLTLQQPLALSKVGHPTLQRQARSMANVNLDYELDKVTVGVLVHYAGRRPDVAYSATFAAIPVTLGSYTTVGLTADGPIGRDWRWNARVENLFDKRYETAYSYNTMPFGVFVGVTWSPFGL</sequence>
<dbReference type="PANTHER" id="PTHR30069">
    <property type="entry name" value="TONB-DEPENDENT OUTER MEMBRANE RECEPTOR"/>
    <property type="match status" value="1"/>
</dbReference>
<evidence type="ECO:0000256" key="6">
    <source>
        <dbReference type="ARBA" id="ARBA00023136"/>
    </source>
</evidence>
<protein>
    <submittedName>
        <fullName evidence="9">TonB-dependent vitamin B12 receptor BtuB</fullName>
    </submittedName>
</protein>
<dbReference type="SUPFAM" id="SSF56935">
    <property type="entry name" value="Porins"/>
    <property type="match status" value="1"/>
</dbReference>
<evidence type="ECO:0000256" key="2">
    <source>
        <dbReference type="ARBA" id="ARBA00022448"/>
    </source>
</evidence>
<keyword evidence="5" id="KW-0798">TonB box</keyword>
<evidence type="ECO:0000256" key="4">
    <source>
        <dbReference type="ARBA" id="ARBA00022729"/>
    </source>
</evidence>
<gene>
    <name evidence="9" type="ORF">B2A_00394</name>
</gene>
<feature type="non-terminal residue" evidence="9">
    <location>
        <position position="1"/>
    </location>
</feature>
<reference evidence="9" key="1">
    <citation type="submission" date="2013-08" db="EMBL/GenBank/DDBJ databases">
        <authorList>
            <person name="Mendez C."/>
            <person name="Richter M."/>
            <person name="Ferrer M."/>
            <person name="Sanchez J."/>
        </authorList>
    </citation>
    <scope>NUCLEOTIDE SEQUENCE</scope>
</reference>
<keyword evidence="7" id="KW-0998">Cell outer membrane</keyword>
<evidence type="ECO:0000256" key="3">
    <source>
        <dbReference type="ARBA" id="ARBA00022692"/>
    </source>
</evidence>
<name>T1BFH6_9ZZZZ</name>
<dbReference type="Pfam" id="PF00593">
    <property type="entry name" value="TonB_dep_Rec_b-barrel"/>
    <property type="match status" value="1"/>
</dbReference>
<comment type="caution">
    <text evidence="9">The sequence shown here is derived from an EMBL/GenBank/DDBJ whole genome shotgun (WGS) entry which is preliminary data.</text>
</comment>
<keyword evidence="9" id="KW-0675">Receptor</keyword>
<dbReference type="GO" id="GO:0015889">
    <property type="term" value="P:cobalamin transport"/>
    <property type="evidence" value="ECO:0007669"/>
    <property type="project" value="TreeGrafter"/>
</dbReference>
<keyword evidence="2" id="KW-0813">Transport</keyword>
<comment type="subcellular location">
    <subcellularLocation>
        <location evidence="1">Cell outer membrane</location>
        <topology evidence="1">Multi-pass membrane protein</topology>
    </subcellularLocation>
</comment>
<dbReference type="PANTHER" id="PTHR30069:SF53">
    <property type="entry name" value="COLICIN I RECEPTOR-RELATED"/>
    <property type="match status" value="1"/>
</dbReference>
<organism evidence="9">
    <name type="scientific">mine drainage metagenome</name>
    <dbReference type="NCBI Taxonomy" id="410659"/>
    <lineage>
        <taxon>unclassified sequences</taxon>
        <taxon>metagenomes</taxon>
        <taxon>ecological metagenomes</taxon>
    </lineage>
</organism>
<evidence type="ECO:0000259" key="8">
    <source>
        <dbReference type="Pfam" id="PF00593"/>
    </source>
</evidence>
<evidence type="ECO:0000256" key="5">
    <source>
        <dbReference type="ARBA" id="ARBA00023077"/>
    </source>
</evidence>
<dbReference type="GO" id="GO:0009279">
    <property type="term" value="C:cell outer membrane"/>
    <property type="evidence" value="ECO:0007669"/>
    <property type="project" value="UniProtKB-SubCell"/>
</dbReference>
<proteinExistence type="predicted"/>
<accession>T1BFH6</accession>
<evidence type="ECO:0000256" key="7">
    <source>
        <dbReference type="ARBA" id="ARBA00023237"/>
    </source>
</evidence>
<feature type="domain" description="TonB-dependent receptor-like beta-barrel" evidence="8">
    <location>
        <begin position="55"/>
        <end position="408"/>
    </location>
</feature>
<dbReference type="AlphaFoldDB" id="T1BFH6"/>
<dbReference type="Gene3D" id="2.40.170.20">
    <property type="entry name" value="TonB-dependent receptor, beta-barrel domain"/>
    <property type="match status" value="1"/>
</dbReference>
<dbReference type="InterPro" id="IPR000531">
    <property type="entry name" value="Beta-barrel_TonB"/>
</dbReference>
<dbReference type="InterPro" id="IPR036942">
    <property type="entry name" value="Beta-barrel_TonB_sf"/>
</dbReference>
<keyword evidence="3" id="KW-0812">Transmembrane</keyword>
<evidence type="ECO:0000313" key="9">
    <source>
        <dbReference type="EMBL" id="EQD68537.1"/>
    </source>
</evidence>
<dbReference type="InterPro" id="IPR039426">
    <property type="entry name" value="TonB-dep_rcpt-like"/>
</dbReference>
<reference evidence="9" key="2">
    <citation type="journal article" date="2014" name="ISME J.">
        <title>Microbial stratification in low pH oxic and suboxic macroscopic growths along an acid mine drainage.</title>
        <authorList>
            <person name="Mendez-Garcia C."/>
            <person name="Mesa V."/>
            <person name="Sprenger R.R."/>
            <person name="Richter M."/>
            <person name="Diez M.S."/>
            <person name="Solano J."/>
            <person name="Bargiela R."/>
            <person name="Golyshina O.V."/>
            <person name="Manteca A."/>
            <person name="Ramos J.L."/>
            <person name="Gallego J.R."/>
            <person name="Llorente I."/>
            <person name="Martins Dos Santos V.A."/>
            <person name="Jensen O.N."/>
            <person name="Pelaez A.I."/>
            <person name="Sanchez J."/>
            <person name="Ferrer M."/>
        </authorList>
    </citation>
    <scope>NUCLEOTIDE SEQUENCE</scope>
</reference>